<organism evidence="2">
    <name type="scientific">Solanum chacoense</name>
    <name type="common">Chaco potato</name>
    <dbReference type="NCBI Taxonomy" id="4108"/>
    <lineage>
        <taxon>Eukaryota</taxon>
        <taxon>Viridiplantae</taxon>
        <taxon>Streptophyta</taxon>
        <taxon>Embryophyta</taxon>
        <taxon>Tracheophyta</taxon>
        <taxon>Spermatophyta</taxon>
        <taxon>Magnoliopsida</taxon>
        <taxon>eudicotyledons</taxon>
        <taxon>Gunneridae</taxon>
        <taxon>Pentapetalae</taxon>
        <taxon>asterids</taxon>
        <taxon>lamiids</taxon>
        <taxon>Solanales</taxon>
        <taxon>Solanaceae</taxon>
        <taxon>Solanoideae</taxon>
        <taxon>Solaneae</taxon>
        <taxon>Solanum</taxon>
    </lineage>
</organism>
<keyword evidence="1" id="KW-0472">Membrane</keyword>
<keyword evidence="1" id="KW-1133">Transmembrane helix</keyword>
<evidence type="ECO:0000256" key="1">
    <source>
        <dbReference type="SAM" id="Phobius"/>
    </source>
</evidence>
<dbReference type="AlphaFoldDB" id="A0A0V0GFX4"/>
<keyword evidence="1" id="KW-0812">Transmembrane</keyword>
<accession>A0A0V0GFX4</accession>
<name>A0A0V0GFX4_SOLCH</name>
<protein>
    <submittedName>
        <fullName evidence="2">Putative ovule protein</fullName>
    </submittedName>
</protein>
<dbReference type="EMBL" id="GEDG01039427">
    <property type="protein sequence ID" value="JAP07121.1"/>
    <property type="molecule type" value="Transcribed_RNA"/>
</dbReference>
<evidence type="ECO:0000313" key="2">
    <source>
        <dbReference type="EMBL" id="JAP07121.1"/>
    </source>
</evidence>
<feature type="transmembrane region" description="Helical" evidence="1">
    <location>
        <begin position="28"/>
        <end position="50"/>
    </location>
</feature>
<proteinExistence type="predicted"/>
<reference evidence="2" key="1">
    <citation type="submission" date="2015-12" db="EMBL/GenBank/DDBJ databases">
        <title>Gene expression during late stages of embryo sac development: a critical building block for successful pollen-pistil interactions.</title>
        <authorList>
            <person name="Liu Y."/>
            <person name="Joly V."/>
            <person name="Sabar M."/>
            <person name="Matton D.P."/>
        </authorList>
    </citation>
    <scope>NUCLEOTIDE SEQUENCE</scope>
</reference>
<sequence>MVCSHLHCHLIARGLRISSFRTPRFLKFSVSLSCCVCLSISAAQLISYIVKKEYEGSQLHLTV</sequence>